<organism evidence="1 2">
    <name type="scientific">Methylomarinum roseum</name>
    <dbReference type="NCBI Taxonomy" id="3067653"/>
    <lineage>
        <taxon>Bacteria</taxon>
        <taxon>Pseudomonadati</taxon>
        <taxon>Pseudomonadota</taxon>
        <taxon>Gammaproteobacteria</taxon>
        <taxon>Methylococcales</taxon>
        <taxon>Methylococcaceae</taxon>
        <taxon>Methylomarinum</taxon>
    </lineage>
</organism>
<gene>
    <name evidence="1" type="ORF">Q9L42_006215</name>
</gene>
<dbReference type="KEGG" id="mech:Q9L42_006215"/>
<name>A0AAU7NXD3_9GAMM</name>
<dbReference type="InterPro" id="IPR029069">
    <property type="entry name" value="HotDog_dom_sf"/>
</dbReference>
<sequence length="169" mass="19721">MNLRKLIWNARWLSDEQRIKWYPAFWLMRLKVLELSPCWRRVTILLPHSWIATNTGGSMFGGFQACLADPIAAMSCLKVFPGYSVWTRSLHLDFRREGLSDLQLRFAMSSEQEQQIRRELERKGRSTPEFEYGYYQADGSLCTLIRARVAIRPKGYKKDMASNVQPSQP</sequence>
<dbReference type="Gene3D" id="3.10.129.10">
    <property type="entry name" value="Hotdog Thioesterase"/>
    <property type="match status" value="1"/>
</dbReference>
<keyword evidence="2" id="KW-1185">Reference proteome</keyword>
<dbReference type="RefSeq" id="WP_305909288.1">
    <property type="nucleotide sequence ID" value="NZ_CP157743.1"/>
</dbReference>
<proteinExistence type="predicted"/>
<dbReference type="Proteomes" id="UP001225378">
    <property type="component" value="Chromosome"/>
</dbReference>
<dbReference type="SUPFAM" id="SSF54637">
    <property type="entry name" value="Thioesterase/thiol ester dehydrase-isomerase"/>
    <property type="match status" value="1"/>
</dbReference>
<dbReference type="AlphaFoldDB" id="A0AAU7NXD3"/>
<accession>A0AAU7NXD3</accession>
<protein>
    <submittedName>
        <fullName evidence="1">PaaI family thioesterase</fullName>
    </submittedName>
</protein>
<reference evidence="1 2" key="1">
    <citation type="journal article" date="2024" name="Microbiology">
        <title>Methylomarinum rosea sp. nov., a novel halophilic methanotrophic bacterium from the hypersaline Lake Elton.</title>
        <authorList>
            <person name="Suleimanov R.Z."/>
            <person name="Oshkin I.Y."/>
            <person name="Danilova O.V."/>
            <person name="Suzina N.E."/>
            <person name="Dedysh S.N."/>
        </authorList>
    </citation>
    <scope>NUCLEOTIDE SEQUENCE [LARGE SCALE GENOMIC DNA]</scope>
    <source>
        <strain evidence="1 2">Ch1-1</strain>
    </source>
</reference>
<dbReference type="EMBL" id="CP157743">
    <property type="protein sequence ID" value="XBS21715.1"/>
    <property type="molecule type" value="Genomic_DNA"/>
</dbReference>
<evidence type="ECO:0000313" key="2">
    <source>
        <dbReference type="Proteomes" id="UP001225378"/>
    </source>
</evidence>
<evidence type="ECO:0000313" key="1">
    <source>
        <dbReference type="EMBL" id="XBS21715.1"/>
    </source>
</evidence>